<evidence type="ECO:0000259" key="3">
    <source>
        <dbReference type="Pfam" id="PF10081"/>
    </source>
</evidence>
<accession>A0ABW0FGZ0</accession>
<reference evidence="6" key="1">
    <citation type="journal article" date="2019" name="Int. J. Syst. Evol. Microbiol.">
        <title>The Global Catalogue of Microorganisms (GCM) 10K type strain sequencing project: providing services to taxonomists for standard genome sequencing and annotation.</title>
        <authorList>
            <consortium name="The Broad Institute Genomics Platform"/>
            <consortium name="The Broad Institute Genome Sequencing Center for Infectious Disease"/>
            <person name="Wu L."/>
            <person name="Ma J."/>
        </authorList>
    </citation>
    <scope>NUCLEOTIDE SEQUENCE [LARGE SCALE GENOMIC DNA]</scope>
    <source>
        <strain evidence="6">CGMCC 1.16455</strain>
    </source>
</reference>
<feature type="transmembrane region" description="Helical" evidence="2">
    <location>
        <begin position="71"/>
        <end position="93"/>
    </location>
</feature>
<keyword evidence="2" id="KW-0472">Membrane</keyword>
<evidence type="ECO:0000259" key="4">
    <source>
        <dbReference type="Pfam" id="PF15420"/>
    </source>
</evidence>
<dbReference type="InterPro" id="IPR029058">
    <property type="entry name" value="AB_hydrolase_fold"/>
</dbReference>
<feature type="domain" description="Alpha/beta-hydrolase N-terminal" evidence="4">
    <location>
        <begin position="60"/>
        <end position="271"/>
    </location>
</feature>
<feature type="transmembrane region" description="Helical" evidence="2">
    <location>
        <begin position="114"/>
        <end position="131"/>
    </location>
</feature>
<dbReference type="EMBL" id="JBHSLN010000023">
    <property type="protein sequence ID" value="MFC5297861.1"/>
    <property type="molecule type" value="Genomic_DNA"/>
</dbReference>
<protein>
    <submittedName>
        <fullName evidence="5">Alpha/beta hydrolase</fullName>
    </submittedName>
</protein>
<feature type="transmembrane region" description="Helical" evidence="2">
    <location>
        <begin position="38"/>
        <end position="59"/>
    </location>
</feature>
<keyword evidence="5" id="KW-0378">Hydrolase</keyword>
<dbReference type="RefSeq" id="WP_343923693.1">
    <property type="nucleotide sequence ID" value="NZ_BAAAIR010000034.1"/>
</dbReference>
<organism evidence="5 6">
    <name type="scientific">Brachybacterium tyrofermentans</name>
    <dbReference type="NCBI Taxonomy" id="47848"/>
    <lineage>
        <taxon>Bacteria</taxon>
        <taxon>Bacillati</taxon>
        <taxon>Actinomycetota</taxon>
        <taxon>Actinomycetes</taxon>
        <taxon>Micrococcales</taxon>
        <taxon>Dermabacteraceae</taxon>
        <taxon>Brachybacterium</taxon>
    </lineage>
</organism>
<dbReference type="InterPro" id="IPR027788">
    <property type="entry name" value="Alpha/beta-hydrolase_N_dom"/>
</dbReference>
<evidence type="ECO:0000256" key="2">
    <source>
        <dbReference type="SAM" id="Phobius"/>
    </source>
</evidence>
<keyword evidence="6" id="KW-1185">Reference proteome</keyword>
<proteinExistence type="predicted"/>
<evidence type="ECO:0000313" key="5">
    <source>
        <dbReference type="EMBL" id="MFC5297861.1"/>
    </source>
</evidence>
<dbReference type="Pfam" id="PF15420">
    <property type="entry name" value="Abhydrolase_9_N"/>
    <property type="match status" value="1"/>
</dbReference>
<dbReference type="SUPFAM" id="SSF53474">
    <property type="entry name" value="alpha/beta-Hydrolases"/>
    <property type="match status" value="1"/>
</dbReference>
<feature type="domain" description="Alpha/beta-hydrolase catalytic" evidence="3">
    <location>
        <begin position="308"/>
        <end position="590"/>
    </location>
</feature>
<name>A0ABW0FGZ0_9MICO</name>
<comment type="caution">
    <text evidence="5">The sequence shown here is derived from an EMBL/GenBank/DDBJ whole genome shotgun (WGS) entry which is preliminary data.</text>
</comment>
<dbReference type="GeneID" id="303297157"/>
<dbReference type="Proteomes" id="UP001595937">
    <property type="component" value="Unassembled WGS sequence"/>
</dbReference>
<dbReference type="GO" id="GO:0016787">
    <property type="term" value="F:hydrolase activity"/>
    <property type="evidence" value="ECO:0007669"/>
    <property type="project" value="UniProtKB-KW"/>
</dbReference>
<evidence type="ECO:0000256" key="1">
    <source>
        <dbReference type="SAM" id="MobiDB-lite"/>
    </source>
</evidence>
<dbReference type="Pfam" id="PF10081">
    <property type="entry name" value="Abhydrolase_9"/>
    <property type="match status" value="1"/>
</dbReference>
<feature type="transmembrane region" description="Helical" evidence="2">
    <location>
        <begin position="192"/>
        <end position="211"/>
    </location>
</feature>
<feature type="compositionally biased region" description="Polar residues" evidence="1">
    <location>
        <begin position="244"/>
        <end position="256"/>
    </location>
</feature>
<keyword evidence="2" id="KW-1133">Transmembrane helix</keyword>
<sequence length="617" mass="67105">MLFGSGSSLSSLVTALGSTARFVRSATKRTEHRVRRTAIARPLSTGGFLGASMTTWIATSPSMLPRTWWMWTLNFGASQIYGYAGGVLATQVVRRVSGALGLRLEIAEDHRERARWLGAAALISISAYSWVRGVLRQREISHLVQEQPKNLATHVVGTAGGLLASLGVLVSVRGVIATAHMYRALLRPYLPARVVAVLSLLLTTATVAVLAERILRGRVLEQMIERAEAANRLISPDVPRPTSPLRSGSPESSETWESLGAPGRKIVSAGPTREAIAATIGAGAAGSRAASSGTADAGTADAEAIEPIRVYAGKSSSRSLEETVQAVLAELDRTGAWDRDVLVLFTGTGTGWLQEWSLSAIEFLTGGNCATASLQYSVYPSGLSYLLDRRSPPRAGNQLFGAVRRRLDAMPEGSRPRLFVAGESLGSFGGNAAFRDIPDLLSSVDGAVWTGTPSFTPLWREIVSRSRPGAPAIAPIIDHGRHIRVVTRPRDLHRNYFAGLYETWQHPRVVYAQHPSDPVVWWRPSLLWEEPAWLRQRFGHDVTTAMRWFPWITFWQIAADMPLSIKVTGGHGHSYHEEMVPIWAAVLGQDAPETDGAAQRSRHLAIVKAIRQINPRV</sequence>
<dbReference type="InterPro" id="IPR027787">
    <property type="entry name" value="Alpha/beta-hydrolase_catalytic"/>
</dbReference>
<gene>
    <name evidence="5" type="ORF">ACFPK8_10095</name>
</gene>
<evidence type="ECO:0000313" key="6">
    <source>
        <dbReference type="Proteomes" id="UP001595937"/>
    </source>
</evidence>
<feature type="transmembrane region" description="Helical" evidence="2">
    <location>
        <begin position="151"/>
        <end position="172"/>
    </location>
</feature>
<feature type="region of interest" description="Disordered" evidence="1">
    <location>
        <begin position="235"/>
        <end position="264"/>
    </location>
</feature>
<keyword evidence="2" id="KW-0812">Transmembrane</keyword>